<feature type="non-terminal residue" evidence="5">
    <location>
        <position position="163"/>
    </location>
</feature>
<dbReference type="AlphaFoldDB" id="A0A537KJ17"/>
<keyword evidence="3" id="KW-0720">Serine protease</keyword>
<dbReference type="SMART" id="SM00245">
    <property type="entry name" value="TSPc"/>
    <property type="match status" value="1"/>
</dbReference>
<dbReference type="EMBL" id="VBAL01000281">
    <property type="protein sequence ID" value="TMI95768.1"/>
    <property type="molecule type" value="Genomic_DNA"/>
</dbReference>
<dbReference type="GO" id="GO:0008236">
    <property type="term" value="F:serine-type peptidase activity"/>
    <property type="evidence" value="ECO:0007669"/>
    <property type="project" value="UniProtKB-KW"/>
</dbReference>
<evidence type="ECO:0000313" key="5">
    <source>
        <dbReference type="EMBL" id="TMI95768.1"/>
    </source>
</evidence>
<keyword evidence="1" id="KW-0645">Protease</keyword>
<sequence>MKELRGQPGSTAVLKIRRVGIEQSLTFKLMRATIHVRSVDPKLAMMLDERVGYIALTTVSQSSAAELTTAIDSLTRKGMKSLILDLRGNPGGLLNQGIAVSDLFLDPGQEVVATRGRAPDATHTYRDAKPQQWPQLPIVVLANGGTASAAEIIAGALQDHDRA</sequence>
<dbReference type="GO" id="GO:0004175">
    <property type="term" value="F:endopeptidase activity"/>
    <property type="evidence" value="ECO:0007669"/>
    <property type="project" value="TreeGrafter"/>
</dbReference>
<name>A0A537KJ17_9BACT</name>
<dbReference type="Gene3D" id="3.90.226.10">
    <property type="entry name" value="2-enoyl-CoA Hydratase, Chain A, domain 1"/>
    <property type="match status" value="1"/>
</dbReference>
<organism evidence="5 6">
    <name type="scientific">Candidatus Segetimicrobium genomatis</name>
    <dbReference type="NCBI Taxonomy" id="2569760"/>
    <lineage>
        <taxon>Bacteria</taxon>
        <taxon>Bacillati</taxon>
        <taxon>Candidatus Sysuimicrobiota</taxon>
        <taxon>Candidatus Sysuimicrobiia</taxon>
        <taxon>Candidatus Sysuimicrobiales</taxon>
        <taxon>Candidatus Segetimicrobiaceae</taxon>
        <taxon>Candidatus Segetimicrobium</taxon>
    </lineage>
</organism>
<keyword evidence="2" id="KW-0378">Hydrolase</keyword>
<dbReference type="GO" id="GO:0006508">
    <property type="term" value="P:proteolysis"/>
    <property type="evidence" value="ECO:0007669"/>
    <property type="project" value="UniProtKB-KW"/>
</dbReference>
<comment type="caution">
    <text evidence="5">The sequence shown here is derived from an EMBL/GenBank/DDBJ whole genome shotgun (WGS) entry which is preliminary data.</text>
</comment>
<dbReference type="Pfam" id="PF03572">
    <property type="entry name" value="Peptidase_S41"/>
    <property type="match status" value="1"/>
</dbReference>
<gene>
    <name evidence="5" type="ORF">E6H01_14260</name>
</gene>
<dbReference type="Proteomes" id="UP000319353">
    <property type="component" value="Unassembled WGS sequence"/>
</dbReference>
<dbReference type="InterPro" id="IPR004447">
    <property type="entry name" value="Peptidase_S41A"/>
</dbReference>
<reference evidence="5 6" key="1">
    <citation type="journal article" date="2019" name="Nat. Microbiol.">
        <title>Mediterranean grassland soil C-N compound turnover is dependent on rainfall and depth, and is mediated by genomically divergent microorganisms.</title>
        <authorList>
            <person name="Diamond S."/>
            <person name="Andeer P.F."/>
            <person name="Li Z."/>
            <person name="Crits-Christoph A."/>
            <person name="Burstein D."/>
            <person name="Anantharaman K."/>
            <person name="Lane K.R."/>
            <person name="Thomas B.C."/>
            <person name="Pan C."/>
            <person name="Northen T.R."/>
            <person name="Banfield J.F."/>
        </authorList>
    </citation>
    <scope>NUCLEOTIDE SEQUENCE [LARGE SCALE GENOMIC DNA]</scope>
    <source>
        <strain evidence="5">NP_4</strain>
    </source>
</reference>
<dbReference type="InterPro" id="IPR029045">
    <property type="entry name" value="ClpP/crotonase-like_dom_sf"/>
</dbReference>
<feature type="domain" description="Tail specific protease" evidence="4">
    <location>
        <begin position="22"/>
        <end position="163"/>
    </location>
</feature>
<proteinExistence type="predicted"/>
<evidence type="ECO:0000259" key="4">
    <source>
        <dbReference type="SMART" id="SM00245"/>
    </source>
</evidence>
<dbReference type="GO" id="GO:0030288">
    <property type="term" value="C:outer membrane-bounded periplasmic space"/>
    <property type="evidence" value="ECO:0007669"/>
    <property type="project" value="TreeGrafter"/>
</dbReference>
<accession>A0A537KJ17</accession>
<dbReference type="CDD" id="cd07560">
    <property type="entry name" value="Peptidase_S41_CPP"/>
    <property type="match status" value="1"/>
</dbReference>
<dbReference type="PANTHER" id="PTHR32060:SF30">
    <property type="entry name" value="CARBOXY-TERMINAL PROCESSING PROTEASE CTPA"/>
    <property type="match status" value="1"/>
</dbReference>
<dbReference type="GO" id="GO:0007165">
    <property type="term" value="P:signal transduction"/>
    <property type="evidence" value="ECO:0007669"/>
    <property type="project" value="TreeGrafter"/>
</dbReference>
<protein>
    <recommendedName>
        <fullName evidence="4">Tail specific protease domain-containing protein</fullName>
    </recommendedName>
</protein>
<evidence type="ECO:0000256" key="1">
    <source>
        <dbReference type="ARBA" id="ARBA00022670"/>
    </source>
</evidence>
<dbReference type="SUPFAM" id="SSF52096">
    <property type="entry name" value="ClpP/crotonase"/>
    <property type="match status" value="1"/>
</dbReference>
<evidence type="ECO:0000313" key="6">
    <source>
        <dbReference type="Proteomes" id="UP000319353"/>
    </source>
</evidence>
<evidence type="ECO:0000256" key="2">
    <source>
        <dbReference type="ARBA" id="ARBA00022801"/>
    </source>
</evidence>
<evidence type="ECO:0000256" key="3">
    <source>
        <dbReference type="ARBA" id="ARBA00022825"/>
    </source>
</evidence>
<dbReference type="PANTHER" id="PTHR32060">
    <property type="entry name" value="TAIL-SPECIFIC PROTEASE"/>
    <property type="match status" value="1"/>
</dbReference>
<dbReference type="InterPro" id="IPR005151">
    <property type="entry name" value="Tail-specific_protease"/>
</dbReference>